<evidence type="ECO:0000313" key="2">
    <source>
        <dbReference type="Proteomes" id="UP000022910"/>
    </source>
</evidence>
<evidence type="ECO:0000313" key="1">
    <source>
        <dbReference type="EMBL" id="EXX50841.1"/>
    </source>
</evidence>
<sequence length="77" mass="8696">MDMWITISSLGILAVTIHFIKDNWQFDHFVSDVLYIPLSYTALAIKDSIIKIVSELNIADRLIGITSDNEAKMLVLT</sequence>
<accession>A0A015JUQ3</accession>
<dbReference type="HOGENOM" id="CLU_2639422_0_0_1"/>
<dbReference type="InterPro" id="IPR012337">
    <property type="entry name" value="RNaseH-like_sf"/>
</dbReference>
<gene>
    <name evidence="1" type="ORF">RirG_267000</name>
</gene>
<keyword evidence="2" id="KW-1185">Reference proteome</keyword>
<comment type="caution">
    <text evidence="1">The sequence shown here is derived from an EMBL/GenBank/DDBJ whole genome shotgun (WGS) entry which is preliminary data.</text>
</comment>
<protein>
    <submittedName>
        <fullName evidence="1">Uncharacterized protein</fullName>
    </submittedName>
</protein>
<dbReference type="SUPFAM" id="SSF53098">
    <property type="entry name" value="Ribonuclease H-like"/>
    <property type="match status" value="1"/>
</dbReference>
<reference evidence="1 2" key="1">
    <citation type="submission" date="2014-02" db="EMBL/GenBank/DDBJ databases">
        <title>Single nucleus genome sequencing reveals high similarity among nuclei of an endomycorrhizal fungus.</title>
        <authorList>
            <person name="Lin K."/>
            <person name="Geurts R."/>
            <person name="Zhang Z."/>
            <person name="Limpens E."/>
            <person name="Saunders D.G."/>
            <person name="Mu D."/>
            <person name="Pang E."/>
            <person name="Cao H."/>
            <person name="Cha H."/>
            <person name="Lin T."/>
            <person name="Zhou Q."/>
            <person name="Shang Y."/>
            <person name="Li Y."/>
            <person name="Ivanov S."/>
            <person name="Sharma T."/>
            <person name="Velzen R.V."/>
            <person name="Ruijter N.D."/>
            <person name="Aanen D.K."/>
            <person name="Win J."/>
            <person name="Kamoun S."/>
            <person name="Bisseling T."/>
            <person name="Huang S."/>
        </authorList>
    </citation>
    <scope>NUCLEOTIDE SEQUENCE [LARGE SCALE GENOMIC DNA]</scope>
    <source>
        <strain evidence="2">DAOM197198w</strain>
    </source>
</reference>
<dbReference type="Proteomes" id="UP000022910">
    <property type="component" value="Unassembled WGS sequence"/>
</dbReference>
<proteinExistence type="predicted"/>
<dbReference type="AlphaFoldDB" id="A0A015JUQ3"/>
<name>A0A015JUQ3_RHIIW</name>
<dbReference type="EMBL" id="JEMT01029764">
    <property type="protein sequence ID" value="EXX50841.1"/>
    <property type="molecule type" value="Genomic_DNA"/>
</dbReference>
<organism evidence="1 2">
    <name type="scientific">Rhizophagus irregularis (strain DAOM 197198w)</name>
    <name type="common">Glomus intraradices</name>
    <dbReference type="NCBI Taxonomy" id="1432141"/>
    <lineage>
        <taxon>Eukaryota</taxon>
        <taxon>Fungi</taxon>
        <taxon>Fungi incertae sedis</taxon>
        <taxon>Mucoromycota</taxon>
        <taxon>Glomeromycotina</taxon>
        <taxon>Glomeromycetes</taxon>
        <taxon>Glomerales</taxon>
        <taxon>Glomeraceae</taxon>
        <taxon>Rhizophagus</taxon>
    </lineage>
</organism>